<organism evidence="3 4">
    <name type="scientific">Acetobacter orientalis</name>
    <dbReference type="NCBI Taxonomy" id="146474"/>
    <lineage>
        <taxon>Bacteria</taxon>
        <taxon>Pseudomonadati</taxon>
        <taxon>Pseudomonadota</taxon>
        <taxon>Alphaproteobacteria</taxon>
        <taxon>Acetobacterales</taxon>
        <taxon>Acetobacteraceae</taxon>
        <taxon>Acetobacter</taxon>
    </lineage>
</organism>
<dbReference type="Gene3D" id="2.40.128.130">
    <property type="entry name" value="Autotransporter beta-domain"/>
    <property type="match status" value="1"/>
</dbReference>
<dbReference type="Pfam" id="PF03797">
    <property type="entry name" value="Autotransporter"/>
    <property type="match status" value="1"/>
</dbReference>
<dbReference type="NCBIfam" id="TIGR02601">
    <property type="entry name" value="autotrns_rpt"/>
    <property type="match status" value="4"/>
</dbReference>
<name>A0A2Z5ZMW5_9PROT</name>
<accession>A0A2Z5ZMW5</accession>
<dbReference type="InterPro" id="IPR036709">
    <property type="entry name" value="Autotransporte_beta_dom_sf"/>
</dbReference>
<dbReference type="SMART" id="SM00869">
    <property type="entry name" value="Autotransporter"/>
    <property type="match status" value="1"/>
</dbReference>
<keyword evidence="1" id="KW-0732">Signal</keyword>
<evidence type="ECO:0000313" key="3">
    <source>
        <dbReference type="EMBL" id="BBC81815.1"/>
    </source>
</evidence>
<dbReference type="InterPro" id="IPR005546">
    <property type="entry name" value="Autotransporte_beta"/>
</dbReference>
<dbReference type="InterPro" id="IPR013425">
    <property type="entry name" value="Autotrns_rpt"/>
</dbReference>
<gene>
    <name evidence="3" type="ORF">AcetOrient_orf00178p</name>
</gene>
<dbReference type="InterPro" id="IPR030895">
    <property type="entry name" value="T5SS_PEPC_rpt"/>
</dbReference>
<dbReference type="Proteomes" id="UP000270034">
    <property type="component" value="Plasmid pAOF1"/>
</dbReference>
<dbReference type="PROSITE" id="PS51208">
    <property type="entry name" value="AUTOTRANSPORTER"/>
    <property type="match status" value="1"/>
</dbReference>
<dbReference type="AlphaFoldDB" id="A0A2Z5ZMW5"/>
<dbReference type="SUPFAM" id="SSF51126">
    <property type="entry name" value="Pectin lyase-like"/>
    <property type="match status" value="2"/>
</dbReference>
<dbReference type="GO" id="GO:0019867">
    <property type="term" value="C:outer membrane"/>
    <property type="evidence" value="ECO:0007669"/>
    <property type="project" value="InterPro"/>
</dbReference>
<dbReference type="SUPFAM" id="SSF103515">
    <property type="entry name" value="Autotransporter"/>
    <property type="match status" value="1"/>
</dbReference>
<dbReference type="NCBIfam" id="TIGR01414">
    <property type="entry name" value="autotrans_barl"/>
    <property type="match status" value="1"/>
</dbReference>
<feature type="domain" description="Autotransporter" evidence="2">
    <location>
        <begin position="872"/>
        <end position="1151"/>
    </location>
</feature>
<geneLocation type="plasmid" evidence="4">
    <name>paof1 fan1 dna</name>
</geneLocation>
<reference evidence="3 4" key="1">
    <citation type="submission" date="2018-02" db="EMBL/GenBank/DDBJ databases">
        <title>Acetobacter orientalis genome.</title>
        <authorList>
            <person name="Nakashima N."/>
            <person name="Tamura T."/>
        </authorList>
    </citation>
    <scope>NUCLEOTIDE SEQUENCE [LARGE SCALE GENOMIC DNA]</scope>
    <source>
        <strain evidence="3 4">FAN1</strain>
        <plasmid evidence="4">paof1 fan1 dna</plasmid>
    </source>
</reference>
<proteinExistence type="predicted"/>
<dbReference type="EMBL" id="AP018516">
    <property type="protein sequence ID" value="BBC81815.1"/>
    <property type="molecule type" value="Genomic_DNA"/>
</dbReference>
<protein>
    <submittedName>
        <fullName evidence="3">Outer membrane autotransporter barrel domain protein</fullName>
    </submittedName>
</protein>
<keyword evidence="3" id="KW-0614">Plasmid</keyword>
<dbReference type="Pfam" id="PF12951">
    <property type="entry name" value="PATR"/>
    <property type="match status" value="5"/>
</dbReference>
<evidence type="ECO:0000313" key="4">
    <source>
        <dbReference type="Proteomes" id="UP000270034"/>
    </source>
</evidence>
<dbReference type="InterPro" id="IPR011050">
    <property type="entry name" value="Pectin_lyase_fold/virulence"/>
</dbReference>
<evidence type="ECO:0000256" key="1">
    <source>
        <dbReference type="ARBA" id="ARBA00022729"/>
    </source>
</evidence>
<evidence type="ECO:0000259" key="2">
    <source>
        <dbReference type="PROSITE" id="PS51208"/>
    </source>
</evidence>
<dbReference type="Gene3D" id="2.160.20.20">
    <property type="match status" value="2"/>
</dbReference>
<sequence>MVEIEMKKTFHERNKILATPLLCGVCLCVFNCSYAKSTTDDVTIFDPTEDSTLSEVISDNGSSMSIVKNGSAKQTLTGNNTYTGSTTINGGILVLTGSNTYTGLTDVSSGAGLTVSGGGSLTGTAAIHNDGSITISDGTVSITGRPTDKNHGQLLLGMTAGSSASLNVESGSTITAKDAYIQAGWAAGSTGTITLDRHSMITSKLLLVGEGGTGIVTVEGGSSVTADVVGVGNSAGSTGKLSVTENDSTLTASQQLYVNLDGSGTVSVSDGGVISTGSILFGDGASNSQKGTLTVGQAGALEVGGTNGIVADEGSNGSYQFNLAGGTLKDTGSDLTSSVNATLVDDTNSMVDTNGLNTTLSGVLSGNGSLTVSDTSREGKGILTLMGANTYTGATTISAGTLQLGDGGTTGDISGSAAIHDNGTLVSDRSNTLTLSQAIDGTGDLIQKGTGTTILAGANTYTGATTISAGTLQLGDGGTTGDIAGSAAIHDNSTLVSDRSNTLTLSQAIDGTGDLVQKGTGTTILTGANTYTGGTTVSSGTLVGTTSSFGSGTITNHASLTVDQDTDGTLTNKLEGDGLLSKTGVGIVNIYGDDTEFTGSTNVDSGTLSVYGLLSNSKIAVNSGATLSGTGTVGSTRVASEGTLSPAGNGSIGTINIHGDLAMSSGSVLTVDGTASETGSVLRLDNKSYAILNSDLVKVSGSTDISGGSVDLKIDNASELKYGQAYQIIFSSGGISGKFNTLNTNLTYLFLSPSLVYTADSVDILLRRNNTSFSKAGNTRNQQETGRGIDYLSTGNSVVQAMEQLNGSDARKALDSLSGEIHASARTAMIEDAFFVREAALNRLALADCDGAYSDNTIMTAAVNKNRNDGKCYSDRAVFWGEAYGGLGRNFGNGNAATMNHTTAGFIMGVDAPIFETGRIGTLVGYGSSTYTISSGRASSGHSNNVTLGVYGSNHWGNLYLSLGASYTWDMITTQRTATFNGYQGSRLSSSYLGGTAQAFGELGYKMHGKSMVFEPFARVAYVNMMTNAFHEHGGLDALDGSKTDTGVTFSTFGFRASKTMKSGNMFITPHIMMGYRHAYGLTASTTHETFAAGAGNMDISGVPLAADSAVLNAGFSVKASDRLNMGLSYVGQYAVQSLDNGVRFRLTYKY</sequence>
<dbReference type="InterPro" id="IPR012332">
    <property type="entry name" value="Autotransporter_pectin_lyase_C"/>
</dbReference>
<dbReference type="NCBIfam" id="TIGR04393">
    <property type="entry name" value="rpt_T5SS_PEPC"/>
    <property type="match status" value="1"/>
</dbReference>
<dbReference type="KEGG" id="aot:AcetOri_orf00178p"/>
<dbReference type="InterPro" id="IPR006315">
    <property type="entry name" value="OM_autotransptr_brl_dom"/>
</dbReference>